<dbReference type="InterPro" id="IPR053302">
    <property type="entry name" value="CRAL-TRIO_domain"/>
</dbReference>
<evidence type="ECO:0000259" key="1">
    <source>
        <dbReference type="PROSITE" id="PS50191"/>
    </source>
</evidence>
<proteinExistence type="predicted"/>
<dbReference type="AlphaFoldDB" id="A0A0K0CW89"/>
<dbReference type="PANTHER" id="PTHR47159:SF1">
    <property type="entry name" value="CRAL-TRIO DOMAIN-CONTAINING PROTEIN F28H7.8"/>
    <property type="match status" value="1"/>
</dbReference>
<dbReference type="Proteomes" id="UP000035642">
    <property type="component" value="Unassembled WGS sequence"/>
</dbReference>
<reference evidence="3" key="2">
    <citation type="submission" date="2017-02" db="UniProtKB">
        <authorList>
            <consortium name="WormBaseParasite"/>
        </authorList>
    </citation>
    <scope>IDENTIFICATION</scope>
</reference>
<dbReference type="InterPro" id="IPR036273">
    <property type="entry name" value="CRAL/TRIO_N_dom_sf"/>
</dbReference>
<dbReference type="Pfam" id="PF00650">
    <property type="entry name" value="CRAL_TRIO"/>
    <property type="match status" value="1"/>
</dbReference>
<dbReference type="Pfam" id="PF25883">
    <property type="entry name" value="F28H7_8_C"/>
    <property type="match status" value="1"/>
</dbReference>
<dbReference type="InterPro" id="IPR001251">
    <property type="entry name" value="CRAL-TRIO_dom"/>
</dbReference>
<dbReference type="STRING" id="6313.A0A0K0CW89"/>
<protein>
    <submittedName>
        <fullName evidence="3">CRAL-TRIO domain-containing protein</fullName>
    </submittedName>
</protein>
<dbReference type="InterPro" id="IPR058960">
    <property type="entry name" value="Ctg-1-like_C"/>
</dbReference>
<dbReference type="Gene3D" id="3.40.525.10">
    <property type="entry name" value="CRAL-TRIO lipid binding domain"/>
    <property type="match status" value="1"/>
</dbReference>
<dbReference type="PANTHER" id="PTHR47159">
    <property type="entry name" value="PROTEIN CBG07705-RELATED"/>
    <property type="match status" value="1"/>
</dbReference>
<evidence type="ECO:0000313" key="3">
    <source>
        <dbReference type="WBParaSite" id="ACAC_0000167801-mRNA-1"/>
    </source>
</evidence>
<dbReference type="PROSITE" id="PS50191">
    <property type="entry name" value="CRAL_TRIO"/>
    <property type="match status" value="1"/>
</dbReference>
<dbReference type="SMART" id="SM00516">
    <property type="entry name" value="SEC14"/>
    <property type="match status" value="1"/>
</dbReference>
<name>A0A0K0CW89_ANGCA</name>
<feature type="domain" description="CRAL-TRIO" evidence="1">
    <location>
        <begin position="74"/>
        <end position="249"/>
    </location>
</feature>
<dbReference type="SUPFAM" id="SSF52087">
    <property type="entry name" value="CRAL/TRIO domain"/>
    <property type="match status" value="1"/>
</dbReference>
<keyword evidence="2" id="KW-1185">Reference proteome</keyword>
<dbReference type="WBParaSite" id="ACAC_0000167801-mRNA-1">
    <property type="protein sequence ID" value="ACAC_0000167801-mRNA-1"/>
    <property type="gene ID" value="ACAC_0000167801"/>
</dbReference>
<organism evidence="2 3">
    <name type="scientific">Angiostrongylus cantonensis</name>
    <name type="common">Rat lungworm</name>
    <dbReference type="NCBI Taxonomy" id="6313"/>
    <lineage>
        <taxon>Eukaryota</taxon>
        <taxon>Metazoa</taxon>
        <taxon>Ecdysozoa</taxon>
        <taxon>Nematoda</taxon>
        <taxon>Chromadorea</taxon>
        <taxon>Rhabditida</taxon>
        <taxon>Rhabditina</taxon>
        <taxon>Rhabditomorpha</taxon>
        <taxon>Strongyloidea</taxon>
        <taxon>Metastrongylidae</taxon>
        <taxon>Angiostrongylus</taxon>
    </lineage>
</organism>
<dbReference type="InterPro" id="IPR036865">
    <property type="entry name" value="CRAL-TRIO_dom_sf"/>
</dbReference>
<accession>A0A0K0CW89</accession>
<dbReference type="CDD" id="cd00170">
    <property type="entry name" value="SEC14"/>
    <property type="match status" value="1"/>
</dbReference>
<sequence>MPLHAEPESSTNIVEQVRSQVADILHPRYDTNFNILRWLQSYEFNVPKTVHNLRKHLKWRRERYLDEDARGLQRSALAAEYAPISIVGPNRKDGDHLIVVDQCGRVDIGGVMKSIQPTEYLHQLYRNFEKILSLMMEMEARTGVQCYVYYIFDLDGLSFDPTLLGVLNGPFRTSWQLIAQHYREFVGRFIVINTPSYINVLWAALSSFIAEHEKSRIAITGKNWRQEILEIADRNCLPERYGGQISDEKIMRNPKPVPKDLYWRPKAGYPNAAALHRISIPAEPNLRKLFFPTFQDVTEDEWEILHPPIHKCGLPAMDLNDLRAERAGFYRLKLVCQVNFPTMMTDISAHCHFHFVIFCPLQFPSLLANDTAWLFPTIYKVIVYDKSGKEIEPINQNEKWFKQGVKVK</sequence>
<reference evidence="2" key="1">
    <citation type="submission" date="2012-09" db="EMBL/GenBank/DDBJ databases">
        <authorList>
            <person name="Martin A.A."/>
        </authorList>
    </citation>
    <scope>NUCLEOTIDE SEQUENCE</scope>
</reference>
<evidence type="ECO:0000313" key="2">
    <source>
        <dbReference type="Proteomes" id="UP000035642"/>
    </source>
</evidence>
<dbReference type="SUPFAM" id="SSF46938">
    <property type="entry name" value="CRAL/TRIO N-terminal domain"/>
    <property type="match status" value="1"/>
</dbReference>